<dbReference type="InParanoid" id="A9V4E9"/>
<dbReference type="KEGG" id="mbr:MONBRDRAFT_37885"/>
<evidence type="ECO:0000256" key="11">
    <source>
        <dbReference type="ARBA" id="ARBA00023264"/>
    </source>
</evidence>
<dbReference type="AlphaFoldDB" id="A9V4E9"/>
<feature type="transmembrane region" description="Helical" evidence="14">
    <location>
        <begin position="261"/>
        <end position="279"/>
    </location>
</feature>
<feature type="compositionally biased region" description="Acidic residues" evidence="13">
    <location>
        <begin position="434"/>
        <end position="443"/>
    </location>
</feature>
<dbReference type="GO" id="GO:0016746">
    <property type="term" value="F:acyltransferase activity"/>
    <property type="evidence" value="ECO:0007669"/>
    <property type="project" value="UniProtKB-KW"/>
</dbReference>
<keyword evidence="16" id="KW-1185">Reference proteome</keyword>
<evidence type="ECO:0000313" key="16">
    <source>
        <dbReference type="Proteomes" id="UP000001357"/>
    </source>
</evidence>
<keyword evidence="7 14" id="KW-1133">Transmembrane helix</keyword>
<dbReference type="GO" id="GO:0006656">
    <property type="term" value="P:phosphatidylcholine biosynthetic process"/>
    <property type="evidence" value="ECO:0000318"/>
    <property type="project" value="GO_Central"/>
</dbReference>
<evidence type="ECO:0000256" key="6">
    <source>
        <dbReference type="ARBA" id="ARBA00022692"/>
    </source>
</evidence>
<keyword evidence="10" id="KW-0594">Phospholipid biosynthesis</keyword>
<feature type="transmembrane region" description="Helical" evidence="14">
    <location>
        <begin position="337"/>
        <end position="358"/>
    </location>
</feature>
<organism evidence="15 16">
    <name type="scientific">Monosiga brevicollis</name>
    <name type="common">Choanoflagellate</name>
    <dbReference type="NCBI Taxonomy" id="81824"/>
    <lineage>
        <taxon>Eukaryota</taxon>
        <taxon>Choanoflagellata</taxon>
        <taxon>Craspedida</taxon>
        <taxon>Salpingoecidae</taxon>
        <taxon>Monosiga</taxon>
    </lineage>
</organism>
<feature type="region of interest" description="Disordered" evidence="13">
    <location>
        <begin position="1"/>
        <end position="21"/>
    </location>
</feature>
<dbReference type="Proteomes" id="UP000001357">
    <property type="component" value="Unassembled WGS sequence"/>
</dbReference>
<evidence type="ECO:0000256" key="4">
    <source>
        <dbReference type="ARBA" id="ARBA00022516"/>
    </source>
</evidence>
<evidence type="ECO:0000256" key="13">
    <source>
        <dbReference type="SAM" id="MobiDB-lite"/>
    </source>
</evidence>
<dbReference type="OMA" id="LTECHAN"/>
<keyword evidence="4" id="KW-0444">Lipid biosynthesis</keyword>
<dbReference type="RefSeq" id="XP_001747618.1">
    <property type="nucleotide sequence ID" value="XM_001747566.1"/>
</dbReference>
<accession>A9V4E9</accession>
<comment type="similarity">
    <text evidence="2">Belongs to the GPC1 family.</text>
</comment>
<dbReference type="PANTHER" id="PTHR31201:SF1">
    <property type="entry name" value="GLYCEROPHOSPHOCHOLINE ACYLTRANSFERASE 1"/>
    <property type="match status" value="1"/>
</dbReference>
<dbReference type="InterPro" id="IPR021261">
    <property type="entry name" value="GPCAT"/>
</dbReference>
<gene>
    <name evidence="15" type="ORF">MONBRDRAFT_37885</name>
</gene>
<feature type="region of interest" description="Disordered" evidence="13">
    <location>
        <begin position="419"/>
        <end position="449"/>
    </location>
</feature>
<keyword evidence="8" id="KW-0443">Lipid metabolism</keyword>
<feature type="transmembrane region" description="Helical" evidence="14">
    <location>
        <begin position="168"/>
        <end position="186"/>
    </location>
</feature>
<sequence length="449" mass="51872">MASESTVPADPAESPLGLSQESASQVIEDIRNFMSDLDFATQQDNFGAAPLSVNMMRRLTILRKRLATSQDKMRQRLSSNNLNSLRRKMITGNPHKRVRDFVKEEPVVKTIDKFSFVAGVSTMLALEYFLLQETRYLPYFYVALMFPLLMARWFLYRKAGWQYFLADFCYFLNWLTMLCILLPSVFGATARRISFVMGHGPLAIAIVAWRNSMVFHSLDKTTSVYLHVLPALVSFSWRWDELTECHANPELEMCQLSLMDWLVYPLAFYAAWQVFYLWYTEVLNADHLRTDQALETSLRWLARSPGGMAAVAKTFCRAVGIMKPDENFDSESMKTKLIFVACQFIFTIFTILPCKLYFDYYLVNVGFLLFIYIACLYNGASYYIHVFSKRYVEQFRREIETAAVAQEAKIEAIAELAEEQASKDAQEQRAPEQDVQELNESTEDPFKLN</sequence>
<keyword evidence="12" id="KW-0012">Acyltransferase</keyword>
<dbReference type="EMBL" id="CH991558">
    <property type="protein sequence ID" value="EDQ87698.1"/>
    <property type="molecule type" value="Genomic_DNA"/>
</dbReference>
<evidence type="ECO:0000313" key="15">
    <source>
        <dbReference type="EMBL" id="EDQ87698.1"/>
    </source>
</evidence>
<proteinExistence type="inferred from homology"/>
<keyword evidence="5" id="KW-0808">Transferase</keyword>
<evidence type="ECO:0000256" key="5">
    <source>
        <dbReference type="ARBA" id="ARBA00022679"/>
    </source>
</evidence>
<evidence type="ECO:0000256" key="8">
    <source>
        <dbReference type="ARBA" id="ARBA00023098"/>
    </source>
</evidence>
<protein>
    <recommendedName>
        <fullName evidence="3">Glycerophosphocholine acyltransferase 1</fullName>
    </recommendedName>
</protein>
<feature type="transmembrane region" description="Helical" evidence="14">
    <location>
        <begin position="137"/>
        <end position="156"/>
    </location>
</feature>
<keyword evidence="11" id="KW-1208">Phospholipid metabolism</keyword>
<evidence type="ECO:0000256" key="14">
    <source>
        <dbReference type="SAM" id="Phobius"/>
    </source>
</evidence>
<keyword evidence="6 14" id="KW-0812">Transmembrane</keyword>
<dbReference type="eggNOG" id="KOG2895">
    <property type="taxonomic scope" value="Eukaryota"/>
</dbReference>
<evidence type="ECO:0000256" key="10">
    <source>
        <dbReference type="ARBA" id="ARBA00023209"/>
    </source>
</evidence>
<evidence type="ECO:0000256" key="3">
    <source>
        <dbReference type="ARBA" id="ARBA00019082"/>
    </source>
</evidence>
<evidence type="ECO:0000256" key="12">
    <source>
        <dbReference type="ARBA" id="ARBA00023315"/>
    </source>
</evidence>
<dbReference type="Pfam" id="PF10998">
    <property type="entry name" value="DUF2838"/>
    <property type="match status" value="1"/>
</dbReference>
<name>A9V4E9_MONBE</name>
<reference evidence="15 16" key="1">
    <citation type="journal article" date="2008" name="Nature">
        <title>The genome of the choanoflagellate Monosiga brevicollis and the origin of metazoans.</title>
        <authorList>
            <consortium name="JGI Sequencing"/>
            <person name="King N."/>
            <person name="Westbrook M.J."/>
            <person name="Young S.L."/>
            <person name="Kuo A."/>
            <person name="Abedin M."/>
            <person name="Chapman J."/>
            <person name="Fairclough S."/>
            <person name="Hellsten U."/>
            <person name="Isogai Y."/>
            <person name="Letunic I."/>
            <person name="Marr M."/>
            <person name="Pincus D."/>
            <person name="Putnam N."/>
            <person name="Rokas A."/>
            <person name="Wright K.J."/>
            <person name="Zuzow R."/>
            <person name="Dirks W."/>
            <person name="Good M."/>
            <person name="Goodstein D."/>
            <person name="Lemons D."/>
            <person name="Li W."/>
            <person name="Lyons J.B."/>
            <person name="Morris A."/>
            <person name="Nichols S."/>
            <person name="Richter D.J."/>
            <person name="Salamov A."/>
            <person name="Bork P."/>
            <person name="Lim W.A."/>
            <person name="Manning G."/>
            <person name="Miller W.T."/>
            <person name="McGinnis W."/>
            <person name="Shapiro H."/>
            <person name="Tjian R."/>
            <person name="Grigoriev I.V."/>
            <person name="Rokhsar D."/>
        </authorList>
    </citation>
    <scope>NUCLEOTIDE SEQUENCE [LARGE SCALE GENOMIC DNA]</scope>
    <source>
        <strain evidence="16">MX1 / ATCC 50154</strain>
    </source>
</reference>
<evidence type="ECO:0000256" key="2">
    <source>
        <dbReference type="ARBA" id="ARBA00006675"/>
    </source>
</evidence>
<evidence type="ECO:0000256" key="9">
    <source>
        <dbReference type="ARBA" id="ARBA00023136"/>
    </source>
</evidence>
<evidence type="ECO:0000256" key="7">
    <source>
        <dbReference type="ARBA" id="ARBA00022989"/>
    </source>
</evidence>
<feature type="compositionally biased region" description="Basic and acidic residues" evidence="13">
    <location>
        <begin position="420"/>
        <end position="432"/>
    </location>
</feature>
<feature type="transmembrane region" description="Helical" evidence="14">
    <location>
        <begin position="364"/>
        <end position="387"/>
    </location>
</feature>
<keyword evidence="9 14" id="KW-0472">Membrane</keyword>
<dbReference type="GeneID" id="5892729"/>
<evidence type="ECO:0000256" key="1">
    <source>
        <dbReference type="ARBA" id="ARBA00004141"/>
    </source>
</evidence>
<dbReference type="PANTHER" id="PTHR31201">
    <property type="entry name" value="OS01G0585100 PROTEIN"/>
    <property type="match status" value="1"/>
</dbReference>
<comment type="subcellular location">
    <subcellularLocation>
        <location evidence="1">Membrane</location>
        <topology evidence="1">Multi-pass membrane protein</topology>
    </subcellularLocation>
</comment>
<dbReference type="GO" id="GO:0016020">
    <property type="term" value="C:membrane"/>
    <property type="evidence" value="ECO:0007669"/>
    <property type="project" value="UniProtKB-SubCell"/>
</dbReference>